<comment type="caution">
    <text evidence="2">The sequence shown here is derived from an EMBL/GenBank/DDBJ whole genome shotgun (WGS) entry which is preliminary data.</text>
</comment>
<dbReference type="EMBL" id="JAPFFF010000039">
    <property type="protein sequence ID" value="KAK8842178.1"/>
    <property type="molecule type" value="Genomic_DNA"/>
</dbReference>
<dbReference type="InterPro" id="IPR029058">
    <property type="entry name" value="AB_hydrolase_fold"/>
</dbReference>
<dbReference type="Pfam" id="PF02450">
    <property type="entry name" value="LCAT"/>
    <property type="match status" value="1"/>
</dbReference>
<organism evidence="2 3">
    <name type="scientific">Tritrichomonas musculus</name>
    <dbReference type="NCBI Taxonomy" id="1915356"/>
    <lineage>
        <taxon>Eukaryota</taxon>
        <taxon>Metamonada</taxon>
        <taxon>Parabasalia</taxon>
        <taxon>Tritrichomonadida</taxon>
        <taxon>Tritrichomonadidae</taxon>
        <taxon>Tritrichomonas</taxon>
    </lineage>
</organism>
<evidence type="ECO:0000313" key="3">
    <source>
        <dbReference type="Proteomes" id="UP001470230"/>
    </source>
</evidence>
<gene>
    <name evidence="2" type="ORF">M9Y10_026408</name>
</gene>
<keyword evidence="1" id="KW-0732">Signal</keyword>
<dbReference type="Gene3D" id="3.40.50.1820">
    <property type="entry name" value="alpha/beta hydrolase"/>
    <property type="match status" value="1"/>
</dbReference>
<accession>A0ABR2H8L3</accession>
<name>A0ABR2H8L3_9EUKA</name>
<dbReference type="SUPFAM" id="SSF53474">
    <property type="entry name" value="alpha/beta-Hydrolases"/>
    <property type="match status" value="1"/>
</dbReference>
<sequence>MLFAFLAFSSSLKPVILVPGTYASVLQMTGNNLGHEWYCPKSLENQVIWINELYFIPPILNCNLQWLKVYYDAKNNAQASHPNSTIDIIDFGKLTGVTNLDKFIANYSVLPYYTFMVDYFKKLGYQEDVDLFGAPIDWRMGLAQSEKVFNPRLVKLIEEIYEKTQQKVVLIGHSFGGYTVQNFLANGASQEWMDKYIDKGIALAPSFGGAIESMSIAWTREIKKIITIKNDYLTEALETMGAVHIHFFNWDMYPDKTVVYTPDGQEIKTKDFPQFLIDHKKINGDAVNLLKLNEKFYSKFPNQTKAPLYVIYNSAHNTAEAFKIKDWDTDEYENVYAKGDGTVNAEGIKKYCDKYSSNTHCYDFEDNGPFGSHLMMLYKHDIIQLAYKTVFNNTIF</sequence>
<evidence type="ECO:0000256" key="1">
    <source>
        <dbReference type="SAM" id="SignalP"/>
    </source>
</evidence>
<feature type="signal peptide" evidence="1">
    <location>
        <begin position="1"/>
        <end position="23"/>
    </location>
</feature>
<feature type="chain" id="PRO_5045201273" description="Lecithin:cholesterol acyltransferase family protein" evidence="1">
    <location>
        <begin position="24"/>
        <end position="396"/>
    </location>
</feature>
<dbReference type="Proteomes" id="UP001470230">
    <property type="component" value="Unassembled WGS sequence"/>
</dbReference>
<evidence type="ECO:0008006" key="4">
    <source>
        <dbReference type="Google" id="ProtNLM"/>
    </source>
</evidence>
<proteinExistence type="predicted"/>
<evidence type="ECO:0000313" key="2">
    <source>
        <dbReference type="EMBL" id="KAK8842178.1"/>
    </source>
</evidence>
<dbReference type="PANTHER" id="PTHR11440">
    <property type="entry name" value="LECITHIN-CHOLESTEROL ACYLTRANSFERASE-RELATED"/>
    <property type="match status" value="1"/>
</dbReference>
<dbReference type="InterPro" id="IPR003386">
    <property type="entry name" value="LACT/PDAT_acylTrfase"/>
</dbReference>
<reference evidence="2 3" key="1">
    <citation type="submission" date="2024-04" db="EMBL/GenBank/DDBJ databases">
        <title>Tritrichomonas musculus Genome.</title>
        <authorList>
            <person name="Alves-Ferreira E."/>
            <person name="Grigg M."/>
            <person name="Lorenzi H."/>
            <person name="Galac M."/>
        </authorList>
    </citation>
    <scope>NUCLEOTIDE SEQUENCE [LARGE SCALE GENOMIC DNA]</scope>
    <source>
        <strain evidence="2 3">EAF2021</strain>
    </source>
</reference>
<protein>
    <recommendedName>
        <fullName evidence="4">Lecithin:cholesterol acyltransferase family protein</fullName>
    </recommendedName>
</protein>
<keyword evidence="3" id="KW-1185">Reference proteome</keyword>